<dbReference type="SUPFAM" id="SSF81324">
    <property type="entry name" value="Voltage-gated potassium channels"/>
    <property type="match status" value="1"/>
</dbReference>
<evidence type="ECO:0000256" key="2">
    <source>
        <dbReference type="SAM" id="MobiDB-lite"/>
    </source>
</evidence>
<keyword evidence="3" id="KW-1133">Transmembrane helix</keyword>
<dbReference type="AlphaFoldDB" id="A0A1E7F6X2"/>
<accession>A0A1E7F6X2</accession>
<evidence type="ECO:0000256" key="3">
    <source>
        <dbReference type="SAM" id="Phobius"/>
    </source>
</evidence>
<evidence type="ECO:0008006" key="6">
    <source>
        <dbReference type="Google" id="ProtNLM"/>
    </source>
</evidence>
<evidence type="ECO:0000313" key="5">
    <source>
        <dbReference type="Proteomes" id="UP000095751"/>
    </source>
</evidence>
<keyword evidence="5" id="KW-1185">Reference proteome</keyword>
<dbReference type="Proteomes" id="UP000095751">
    <property type="component" value="Unassembled WGS sequence"/>
</dbReference>
<feature type="region of interest" description="Disordered" evidence="2">
    <location>
        <begin position="43"/>
        <end position="69"/>
    </location>
</feature>
<dbReference type="Gene3D" id="1.10.287.70">
    <property type="match status" value="1"/>
</dbReference>
<sequence length="512" mass="58382">MSPHPSYGYFGQVANFVGNNGTEKRGRDHRRFIDCSFTGNSNRIVNDNDSNSNRKRSSSSSSSSSSSKLHRLLIRSTSSLGYDDDNDNDRKINTKENEESNHILSVRSPLITKLLRDELKRRDNDVVDHQDRDCDDDNNRNNVGYYSTNNTSLHIWKFTLYWSVGAFIWILVFSMPTNKYKDDVEGADDLELDRIRYTSLSIFWTRILKCLFIICTSGFVGSALGQCGNAVIEAYNTAISSYSNNDDAYSYGQNHSRRTTGDMSIDDEETGKAYHNDNDGNVISLFLTVLSIATVATVASTLTSTIGVKNNNNSNNNNEYKGNNGDFVSTLYYAVFTATTAGLDGDVIISTRGKVLALLFIPLSMTTTLHWIVYIAQRYIQRTQRRKYKQQKQRRQQQERKQDAVANKHYYFDTTKIIRANSKIVVATDTYHHYRQNRAMKDDDKAPVVADNAPVVAAINNPRENGSSLFSIKDFYEVELERMGLVDIETFRVLKRKYAMRQRRQQKMLDTT</sequence>
<feature type="transmembrane region" description="Helical" evidence="3">
    <location>
        <begin position="155"/>
        <end position="173"/>
    </location>
</feature>
<dbReference type="InParanoid" id="A0A1E7F6X2"/>
<gene>
    <name evidence="4" type="ORF">FRACYDRAFT_242260</name>
</gene>
<feature type="compositionally biased region" description="Low complexity" evidence="2">
    <location>
        <begin position="58"/>
        <end position="67"/>
    </location>
</feature>
<keyword evidence="1" id="KW-0175">Coiled coil</keyword>
<dbReference type="EMBL" id="KV784361">
    <property type="protein sequence ID" value="OEU13906.1"/>
    <property type="molecule type" value="Genomic_DNA"/>
</dbReference>
<reference evidence="4 5" key="1">
    <citation type="submission" date="2016-09" db="EMBL/GenBank/DDBJ databases">
        <title>Extensive genetic diversity and differential bi-allelic expression allows diatom success in the polar Southern Ocean.</title>
        <authorList>
            <consortium name="DOE Joint Genome Institute"/>
            <person name="Mock T."/>
            <person name="Otillar R.P."/>
            <person name="Strauss J."/>
            <person name="Dupont C."/>
            <person name="Frickenhaus S."/>
            <person name="Maumus F."/>
            <person name="Mcmullan M."/>
            <person name="Sanges R."/>
            <person name="Schmutz J."/>
            <person name="Toseland A."/>
            <person name="Valas R."/>
            <person name="Veluchamy A."/>
            <person name="Ward B.J."/>
            <person name="Allen A."/>
            <person name="Barry K."/>
            <person name="Falciatore A."/>
            <person name="Ferrante M."/>
            <person name="Fortunato A.E."/>
            <person name="Gloeckner G."/>
            <person name="Gruber A."/>
            <person name="Hipkin R."/>
            <person name="Janech M."/>
            <person name="Kroth P."/>
            <person name="Leese F."/>
            <person name="Lindquist E."/>
            <person name="Lyon B.R."/>
            <person name="Martin J."/>
            <person name="Mayer C."/>
            <person name="Parker M."/>
            <person name="Quesneville H."/>
            <person name="Raymond J."/>
            <person name="Uhlig C."/>
            <person name="Valentin K.U."/>
            <person name="Worden A.Z."/>
            <person name="Armbrust E.V."/>
            <person name="Bowler C."/>
            <person name="Green B."/>
            <person name="Moulton V."/>
            <person name="Van Oosterhout C."/>
            <person name="Grigoriev I."/>
        </authorList>
    </citation>
    <scope>NUCLEOTIDE SEQUENCE [LARGE SCALE GENOMIC DNA]</scope>
    <source>
        <strain evidence="4 5">CCMP1102</strain>
    </source>
</reference>
<evidence type="ECO:0000313" key="4">
    <source>
        <dbReference type="EMBL" id="OEU13906.1"/>
    </source>
</evidence>
<protein>
    <recommendedName>
        <fullName evidence="6">Potassium channel domain-containing protein</fullName>
    </recommendedName>
</protein>
<feature type="coiled-coil region" evidence="1">
    <location>
        <begin position="380"/>
        <end position="408"/>
    </location>
</feature>
<dbReference type="KEGG" id="fcy:FRACYDRAFT_242260"/>
<proteinExistence type="predicted"/>
<dbReference type="OrthoDB" id="46272at2759"/>
<feature type="transmembrane region" description="Helical" evidence="3">
    <location>
        <begin position="282"/>
        <end position="302"/>
    </location>
</feature>
<keyword evidence="3" id="KW-0812">Transmembrane</keyword>
<organism evidence="4 5">
    <name type="scientific">Fragilariopsis cylindrus CCMP1102</name>
    <dbReference type="NCBI Taxonomy" id="635003"/>
    <lineage>
        <taxon>Eukaryota</taxon>
        <taxon>Sar</taxon>
        <taxon>Stramenopiles</taxon>
        <taxon>Ochrophyta</taxon>
        <taxon>Bacillariophyta</taxon>
        <taxon>Bacillariophyceae</taxon>
        <taxon>Bacillariophycidae</taxon>
        <taxon>Bacillariales</taxon>
        <taxon>Bacillariaceae</taxon>
        <taxon>Fragilariopsis</taxon>
    </lineage>
</organism>
<name>A0A1E7F6X2_9STRA</name>
<keyword evidence="3" id="KW-0472">Membrane</keyword>
<feature type="transmembrane region" description="Helical" evidence="3">
    <location>
        <begin position="355"/>
        <end position="376"/>
    </location>
</feature>
<evidence type="ECO:0000256" key="1">
    <source>
        <dbReference type="SAM" id="Coils"/>
    </source>
</evidence>